<dbReference type="InterPro" id="IPR049552">
    <property type="entry name" value="PKS_DH_N"/>
</dbReference>
<dbReference type="GO" id="GO:0033068">
    <property type="term" value="P:macrolide biosynthetic process"/>
    <property type="evidence" value="ECO:0007669"/>
    <property type="project" value="UniProtKB-ARBA"/>
</dbReference>
<evidence type="ECO:0000259" key="11">
    <source>
        <dbReference type="PROSITE" id="PS52004"/>
    </source>
</evidence>
<dbReference type="GO" id="GO:0006633">
    <property type="term" value="P:fatty acid biosynthetic process"/>
    <property type="evidence" value="ECO:0007669"/>
    <property type="project" value="InterPro"/>
</dbReference>
<feature type="domain" description="Carrier" evidence="10">
    <location>
        <begin position="1672"/>
        <end position="1747"/>
    </location>
</feature>
<evidence type="ECO:0000256" key="2">
    <source>
        <dbReference type="ARBA" id="ARBA00004792"/>
    </source>
</evidence>
<dbReference type="InterPro" id="IPR001031">
    <property type="entry name" value="Thioesterase"/>
</dbReference>
<name>A0A427T8K1_9PSEU</name>
<dbReference type="Pfam" id="PF00550">
    <property type="entry name" value="PP-binding"/>
    <property type="match status" value="1"/>
</dbReference>
<gene>
    <name evidence="13" type="ORF">EIY87_20075</name>
</gene>
<dbReference type="InterPro" id="IPR009081">
    <property type="entry name" value="PP-bd_ACP"/>
</dbReference>
<dbReference type="PANTHER" id="PTHR43775">
    <property type="entry name" value="FATTY ACID SYNTHASE"/>
    <property type="match status" value="1"/>
</dbReference>
<dbReference type="Gene3D" id="1.10.1200.10">
    <property type="entry name" value="ACP-like"/>
    <property type="match status" value="1"/>
</dbReference>
<feature type="domain" description="PKS/mFAS DH" evidence="12">
    <location>
        <begin position="925"/>
        <end position="1212"/>
    </location>
</feature>
<dbReference type="Pfam" id="PF08659">
    <property type="entry name" value="KR"/>
    <property type="match status" value="1"/>
</dbReference>
<dbReference type="Pfam" id="PF21089">
    <property type="entry name" value="PKS_DH_N"/>
    <property type="match status" value="1"/>
</dbReference>
<keyword evidence="14" id="KW-1185">Reference proteome</keyword>
<dbReference type="FunFam" id="3.40.366.10:FF:000002">
    <property type="entry name" value="Probable polyketide synthase 2"/>
    <property type="match status" value="1"/>
</dbReference>
<reference evidence="13 14" key="1">
    <citation type="submission" date="2018-12" db="EMBL/GenBank/DDBJ databases">
        <title>Amycolatopsis eburnea sp. nov. actinomycete associate with arbuscular mycorrhiza fungal spore.</title>
        <authorList>
            <person name="Lumyong S."/>
            <person name="Chaiya L."/>
        </authorList>
    </citation>
    <scope>NUCLEOTIDE SEQUENCE [LARGE SCALE GENOMIC DNA]</scope>
    <source>
        <strain evidence="13 14">GLM-1</strain>
    </source>
</reference>
<dbReference type="SMART" id="SM00823">
    <property type="entry name" value="PKS_PP"/>
    <property type="match status" value="1"/>
</dbReference>
<dbReference type="Gene3D" id="3.40.47.10">
    <property type="match status" value="1"/>
</dbReference>
<dbReference type="InterPro" id="IPR014031">
    <property type="entry name" value="Ketoacyl_synth_C"/>
</dbReference>
<evidence type="ECO:0000313" key="13">
    <source>
        <dbReference type="EMBL" id="RSD17105.1"/>
    </source>
</evidence>
<dbReference type="InterPro" id="IPR049900">
    <property type="entry name" value="PKS_mFAS_DH"/>
</dbReference>
<dbReference type="InterPro" id="IPR036736">
    <property type="entry name" value="ACP-like_sf"/>
</dbReference>
<dbReference type="InterPro" id="IPR042104">
    <property type="entry name" value="PKS_dehydratase_sf"/>
</dbReference>
<evidence type="ECO:0000256" key="7">
    <source>
        <dbReference type="ARBA" id="ARBA00023268"/>
    </source>
</evidence>
<dbReference type="InterPro" id="IPR020802">
    <property type="entry name" value="TesA-like"/>
</dbReference>
<dbReference type="CDD" id="cd00833">
    <property type="entry name" value="PKS"/>
    <property type="match status" value="1"/>
</dbReference>
<dbReference type="SUPFAM" id="SSF53474">
    <property type="entry name" value="alpha/beta-Hydrolases"/>
    <property type="match status" value="1"/>
</dbReference>
<feature type="active site" description="Proton acceptor; for dehydratase activity" evidence="9">
    <location>
        <position position="957"/>
    </location>
</feature>
<dbReference type="FunFam" id="3.40.47.10:FF:000019">
    <property type="entry name" value="Polyketide synthase type I"/>
    <property type="match status" value="1"/>
</dbReference>
<dbReference type="PROSITE" id="PS50075">
    <property type="entry name" value="CARRIER"/>
    <property type="match status" value="1"/>
</dbReference>
<dbReference type="GO" id="GO:0004315">
    <property type="term" value="F:3-oxoacyl-[acyl-carrier-protein] synthase activity"/>
    <property type="evidence" value="ECO:0007669"/>
    <property type="project" value="InterPro"/>
</dbReference>
<dbReference type="InterPro" id="IPR036291">
    <property type="entry name" value="NAD(P)-bd_dom_sf"/>
</dbReference>
<evidence type="ECO:0000256" key="1">
    <source>
        <dbReference type="ARBA" id="ARBA00001957"/>
    </source>
</evidence>
<dbReference type="InterPro" id="IPR016039">
    <property type="entry name" value="Thiolase-like"/>
</dbReference>
<dbReference type="GO" id="GO:0004312">
    <property type="term" value="F:fatty acid synthase activity"/>
    <property type="evidence" value="ECO:0007669"/>
    <property type="project" value="TreeGrafter"/>
</dbReference>
<dbReference type="InterPro" id="IPR032821">
    <property type="entry name" value="PKS_assoc"/>
</dbReference>
<feature type="region of interest" description="C-terminal hotdog fold" evidence="9">
    <location>
        <begin position="1061"/>
        <end position="1212"/>
    </location>
</feature>
<dbReference type="GO" id="GO:0031177">
    <property type="term" value="F:phosphopantetheine binding"/>
    <property type="evidence" value="ECO:0007669"/>
    <property type="project" value="InterPro"/>
</dbReference>
<dbReference type="Pfam" id="PF00975">
    <property type="entry name" value="Thioesterase"/>
    <property type="match status" value="1"/>
</dbReference>
<dbReference type="InterPro" id="IPR013968">
    <property type="entry name" value="PKS_KR"/>
</dbReference>
<dbReference type="InterPro" id="IPR055123">
    <property type="entry name" value="SpnB-like_Rossmann"/>
</dbReference>
<dbReference type="InterPro" id="IPR020841">
    <property type="entry name" value="PKS_Beta-ketoAc_synthase_dom"/>
</dbReference>
<dbReference type="PANTHER" id="PTHR43775:SF51">
    <property type="entry name" value="INACTIVE PHENOLPHTHIOCEROL SYNTHESIS POLYKETIDE SYNTHASE TYPE I PKS1-RELATED"/>
    <property type="match status" value="1"/>
</dbReference>
<dbReference type="EMBL" id="RSEC01000046">
    <property type="protein sequence ID" value="RSD17105.1"/>
    <property type="molecule type" value="Genomic_DNA"/>
</dbReference>
<evidence type="ECO:0000259" key="10">
    <source>
        <dbReference type="PROSITE" id="PS50075"/>
    </source>
</evidence>
<dbReference type="Gene3D" id="3.40.366.10">
    <property type="entry name" value="Malonyl-Coenzyme A Acyl Carrier Protein, domain 2"/>
    <property type="match status" value="1"/>
</dbReference>
<dbReference type="SMART" id="SM00827">
    <property type="entry name" value="PKS_AT"/>
    <property type="match status" value="1"/>
</dbReference>
<dbReference type="SUPFAM" id="SSF53901">
    <property type="entry name" value="Thiolase-like"/>
    <property type="match status" value="1"/>
</dbReference>
<dbReference type="SUPFAM" id="SSF52151">
    <property type="entry name" value="FabD/lysophospholipase-like"/>
    <property type="match status" value="1"/>
</dbReference>
<dbReference type="SUPFAM" id="SSF47336">
    <property type="entry name" value="ACP-like"/>
    <property type="match status" value="1"/>
</dbReference>
<dbReference type="PROSITE" id="PS00012">
    <property type="entry name" value="PHOSPHOPANTETHEINE"/>
    <property type="match status" value="1"/>
</dbReference>
<dbReference type="InterPro" id="IPR018201">
    <property type="entry name" value="Ketoacyl_synth_AS"/>
</dbReference>
<keyword evidence="8" id="KW-0012">Acyltransferase</keyword>
<dbReference type="InterPro" id="IPR057326">
    <property type="entry name" value="KR_dom"/>
</dbReference>
<evidence type="ECO:0000256" key="9">
    <source>
        <dbReference type="PROSITE-ProRule" id="PRU01363"/>
    </source>
</evidence>
<feature type="active site" description="Proton donor; for dehydratase activity" evidence="9">
    <location>
        <position position="1122"/>
    </location>
</feature>
<dbReference type="Pfam" id="PF16197">
    <property type="entry name" value="KAsynt_C_assoc"/>
    <property type="match status" value="1"/>
</dbReference>
<dbReference type="SMART" id="SM00824">
    <property type="entry name" value="PKS_TE"/>
    <property type="match status" value="1"/>
</dbReference>
<keyword evidence="4" id="KW-0597">Phosphoprotein</keyword>
<dbReference type="InterPro" id="IPR015083">
    <property type="entry name" value="NorB/c/GfsB-D-like_docking"/>
</dbReference>
<dbReference type="PROSITE" id="PS00606">
    <property type="entry name" value="KS3_1"/>
    <property type="match status" value="1"/>
</dbReference>
<evidence type="ECO:0000256" key="3">
    <source>
        <dbReference type="ARBA" id="ARBA00022450"/>
    </source>
</evidence>
<feature type="region of interest" description="N-terminal hotdog fold" evidence="9">
    <location>
        <begin position="925"/>
        <end position="1048"/>
    </location>
</feature>
<comment type="cofactor">
    <cofactor evidence="1">
        <name>pantetheine 4'-phosphate</name>
        <dbReference type="ChEBI" id="CHEBI:47942"/>
    </cofactor>
</comment>
<comment type="caution">
    <text evidence="13">The sequence shown here is derived from an EMBL/GenBank/DDBJ whole genome shotgun (WGS) entry which is preliminary data.</text>
</comment>
<keyword evidence="5" id="KW-0808">Transferase</keyword>
<evidence type="ECO:0000259" key="12">
    <source>
        <dbReference type="PROSITE" id="PS52019"/>
    </source>
</evidence>
<dbReference type="SUPFAM" id="SSF51735">
    <property type="entry name" value="NAD(P)-binding Rossmann-fold domains"/>
    <property type="match status" value="2"/>
</dbReference>
<dbReference type="InterPro" id="IPR006162">
    <property type="entry name" value="Ppantetheine_attach_site"/>
</dbReference>
<dbReference type="Gene3D" id="3.40.50.720">
    <property type="entry name" value="NAD(P)-binding Rossmann-like Domain"/>
    <property type="match status" value="1"/>
</dbReference>
<dbReference type="OrthoDB" id="9778690at2"/>
<evidence type="ECO:0000256" key="6">
    <source>
        <dbReference type="ARBA" id="ARBA00023194"/>
    </source>
</evidence>
<dbReference type="InterPro" id="IPR001227">
    <property type="entry name" value="Ac_transferase_dom_sf"/>
</dbReference>
<evidence type="ECO:0000256" key="5">
    <source>
        <dbReference type="ARBA" id="ARBA00022679"/>
    </source>
</evidence>
<dbReference type="InterPro" id="IPR016035">
    <property type="entry name" value="Acyl_Trfase/lysoPLipase"/>
</dbReference>
<keyword evidence="7" id="KW-0511">Multifunctional enzyme</keyword>
<keyword evidence="3" id="KW-0596">Phosphopantetheine</keyword>
<dbReference type="Proteomes" id="UP000267081">
    <property type="component" value="Unassembled WGS sequence"/>
</dbReference>
<dbReference type="PROSITE" id="PS52019">
    <property type="entry name" value="PKS_MFAS_DH"/>
    <property type="match status" value="1"/>
</dbReference>
<dbReference type="InterPro" id="IPR014030">
    <property type="entry name" value="Ketoacyl_synth_N"/>
</dbReference>
<dbReference type="InterPro" id="IPR020806">
    <property type="entry name" value="PKS_PP-bd"/>
</dbReference>
<dbReference type="InterPro" id="IPR029058">
    <property type="entry name" value="AB_hydrolase_fold"/>
</dbReference>
<dbReference type="SUPFAM" id="SSF55048">
    <property type="entry name" value="Probable ACP-binding domain of malonyl-CoA ACP transacylase"/>
    <property type="match status" value="1"/>
</dbReference>
<dbReference type="Gene3D" id="3.30.70.3290">
    <property type="match status" value="1"/>
</dbReference>
<keyword evidence="6" id="KW-0045">Antibiotic biosynthesis</keyword>
<dbReference type="Pfam" id="PF00109">
    <property type="entry name" value="ketoacyl-synt"/>
    <property type="match status" value="1"/>
</dbReference>
<feature type="domain" description="Ketosynthase family 3 (KS3)" evidence="11">
    <location>
        <begin position="33"/>
        <end position="458"/>
    </location>
</feature>
<dbReference type="InterPro" id="IPR020807">
    <property type="entry name" value="PKS_DH"/>
</dbReference>
<dbReference type="Pfam" id="PF02801">
    <property type="entry name" value="Ketoacyl-synt_C"/>
    <property type="match status" value="1"/>
</dbReference>
<dbReference type="InterPro" id="IPR016036">
    <property type="entry name" value="Malonyl_transacylase_ACP-bd"/>
</dbReference>
<dbReference type="Gene3D" id="3.40.50.1820">
    <property type="entry name" value="alpha/beta hydrolase"/>
    <property type="match status" value="1"/>
</dbReference>
<dbReference type="Pfam" id="PF08990">
    <property type="entry name" value="Docking"/>
    <property type="match status" value="1"/>
</dbReference>
<comment type="pathway">
    <text evidence="2">Antibiotic biosynthesis.</text>
</comment>
<dbReference type="InterPro" id="IPR014043">
    <property type="entry name" value="Acyl_transferase_dom"/>
</dbReference>
<dbReference type="SMART" id="SM00825">
    <property type="entry name" value="PKS_KS"/>
    <property type="match status" value="1"/>
</dbReference>
<dbReference type="Pfam" id="PF00698">
    <property type="entry name" value="Acyl_transf_1"/>
    <property type="match status" value="1"/>
</dbReference>
<proteinExistence type="predicted"/>
<dbReference type="Pfam" id="PF22953">
    <property type="entry name" value="SpnB_Rossmann"/>
    <property type="match status" value="1"/>
</dbReference>
<dbReference type="InterPro" id="IPR049551">
    <property type="entry name" value="PKS_DH_C"/>
</dbReference>
<dbReference type="Gene3D" id="3.10.129.110">
    <property type="entry name" value="Polyketide synthase dehydratase"/>
    <property type="match status" value="1"/>
</dbReference>
<dbReference type="SMART" id="SM01294">
    <property type="entry name" value="PKS_PP_betabranch"/>
    <property type="match status" value="1"/>
</dbReference>
<evidence type="ECO:0000256" key="4">
    <source>
        <dbReference type="ARBA" id="ARBA00022553"/>
    </source>
</evidence>
<evidence type="ECO:0000256" key="8">
    <source>
        <dbReference type="ARBA" id="ARBA00023315"/>
    </source>
</evidence>
<dbReference type="InterPro" id="IPR050091">
    <property type="entry name" value="PKS_NRPS_Biosynth_Enz"/>
</dbReference>
<dbReference type="Pfam" id="PF14765">
    <property type="entry name" value="PS-DH"/>
    <property type="match status" value="1"/>
</dbReference>
<dbReference type="CDD" id="cd08956">
    <property type="entry name" value="KR_3_FAS_SDR_x"/>
    <property type="match status" value="1"/>
</dbReference>
<dbReference type="SMART" id="SM00826">
    <property type="entry name" value="PKS_DH"/>
    <property type="match status" value="1"/>
</dbReference>
<dbReference type="PROSITE" id="PS52004">
    <property type="entry name" value="KS3_2"/>
    <property type="match status" value="1"/>
</dbReference>
<organism evidence="13 14">
    <name type="scientific">Amycolatopsis eburnea</name>
    <dbReference type="NCBI Taxonomy" id="2267691"/>
    <lineage>
        <taxon>Bacteria</taxon>
        <taxon>Bacillati</taxon>
        <taxon>Actinomycetota</taxon>
        <taxon>Actinomycetes</taxon>
        <taxon>Pseudonocardiales</taxon>
        <taxon>Pseudonocardiaceae</taxon>
        <taxon>Amycolatopsis</taxon>
    </lineage>
</organism>
<dbReference type="SMART" id="SM00822">
    <property type="entry name" value="PKS_KR"/>
    <property type="match status" value="1"/>
</dbReference>
<protein>
    <submittedName>
        <fullName evidence="13">SDR family NAD(P)-dependent oxidoreductase</fullName>
    </submittedName>
</protein>
<sequence>MATEAELLDYLRRVTADLQRTRERLVAAESAGDEPIAVVGMSCRYPGDVDTPEALWRLVDDGTDAISGFPDDRGWPLADLLGDVGGPGTSATAEGGFLHGAGGFDAAFFGMSPREALATDPQQRLLLETAWEACESAGIDPLSLRGSDTGVFVGVMYNDYAIALQGVTEDLEGYQSNGSAGSVASGRISYTFGFEGPTVSVDTACSSSLVTLHLAAQALRRGECSLALAGGVAIMATPMVFIEYSRQGALSPTGRSRAFAEGADGTGWSEGVGMLALEKLSDARRNGHEVLAVLRGSAVNSDGASNGLTAPNGPSQQRVIRAALADAKLSPSDVDVVEAHGTGTSLGDPIEAQALISVYGQDRPEGRPLWLGSLKSNIGHTQAAAGVGGVLKMILAMRNGVLPRTLHAEQPSTKIDWTAGDVELLTEPRPWPRTGAPRRAAVSSFGVSGTNAHVVLEQAPPAEPPAAAAEPAAIPWVLSAKSPEALAAQASRLLAHLDEHPAQPLSGIARTLLARSRFDHRAVVAGTDHATFREGLSALAAGVPAPTVATGTVAAAPGPVFVFPGQGSQWPEMAMALLDTQPVFRARIEECAEALRPYVDWSLLDVLTGADGAPSVDRVDVVQPVLFSVMVSLAHLWRSYGVQPAAVLGHSQGEIAAACFAGVLSLPEAARIVTLRSRLIGDRLAGHGGLLSVMASEAEVGELLGDFEGTLSIAAVNGPRTVTVAGEPEALTTLEKRLSAAGLMRWRVEGVDFAAHSPQVRVLHDELREVLGELHPGESAIPFFSTADRRWLDGSEMDGEYWYRNLERTVRFDAGVLAALERGARHFVEISPQPVLSLGLQALLEQSGTGATASATLLLGHGGPDRFLAALGAAFARGADVDWQVPEGERVALPTYPFQRTDFWPRGTLQATGDIAALGLASADHPLLGAVTALPDTEGFLFTSRLSVPTHPWLAEHTFGGAVLLPGTAFLELAIRAGDEAGCPVVDELTLAVPLVVPPGQAVRTQVVLGPLTPAGRRTLSVYARPDTGDEPWTCHATGVLQARDVPEAGEFPAEWPPSGAEPIDLTGFYETAAENGFGYGSLFRGLEKAWRHGEDVYAEVALPEANRAEAAACALHPALLDAALHAASFTGEGRSRLPFSWTDVELYAVGASKARVRISPAGTDSVRVDLADHTGTPIVSVGSLLLRAAGAIETAPMYGDSLFRWEWQPVPAPEPGRLADGTWVVAGADEFGLTGAVYTLGRAVETFLGIGALTSALDDGLPAPQVILMPLVPVRPENDRDAARDLAKWVLGEVQAFLEEDRLRTTRLVFVTRGATEDALAGATAWGLLRSAQTENPGRIVLADLEREGDQSIRDLLPLLPGLLASGEPQVVLRDGVPHVGRLTRARGSESTVDWTGKVLITGGTGALARSVARHLVAEHGVRELLLVSRSGPDAPGAAEFAAELDADVDIRACDVSDRDALARLLEAEPSVRAVVHTAGALEDGVLASLTPKKLDTVFAPKLDAAWHLHELTRDRELTAFVLFSSFAGLAGTAGQANYAAANAFLDALARHRRALGLPGTSIAWGTWAGDRSVMAARLDETSRRRQERGGALALSPEQGVALFDAALARPEPVLAAIRLDLAAMRAAGEVPRMMHALLPPPSRRSAATAEQDAGSFARTYAQLPADDRPAAVLELVRGLAAAVLGHPGAAAVPVDGSFPELGFDSLTAMDLRNRLQTATGLILQVGVVFDHPTPEELAAHLAAELAAGPTSDEVATTVSVQAPETIAGLFTEALKAGQQADAIAFLRAAATLRPKFRTSGELTRPIRPLRLARRSPDAAPGPHLICVPALVAMAGVQQYSLFAASCRGRHDVSAVPIPGFTDGEALPADRQALVSAEADAISAYTGGEPAIVLGVSTGGLLVHAIATELCRRGTPPAGVALLDPYAVDSEFVASAGGGLMQGLYKRNQQYTEVTSAGLSAMAWCFDLMEGWELGPLPCPTLLVRASEPIVAAQESVDWRSAWAHADTVIDVPGNHFTIVEEHIADAVAAVQAWLSPAG</sequence>
<evidence type="ECO:0000313" key="14">
    <source>
        <dbReference type="Proteomes" id="UP000267081"/>
    </source>
</evidence>
<accession>A0A427T8K1</accession>